<evidence type="ECO:0000256" key="4">
    <source>
        <dbReference type="ARBA" id="ARBA00023172"/>
    </source>
</evidence>
<feature type="domain" description="Core-binding (CB)" evidence="7">
    <location>
        <begin position="2"/>
        <end position="95"/>
    </location>
</feature>
<reference evidence="8 9" key="1">
    <citation type="submission" date="2024-10" db="EMBL/GenBank/DDBJ databases">
        <authorList>
            <person name="Topkara A.R."/>
            <person name="Saygin H."/>
        </authorList>
    </citation>
    <scope>NUCLEOTIDE SEQUENCE [LARGE SCALE GENOMIC DNA]</scope>
    <source>
        <strain evidence="8 9">M3C6</strain>
    </source>
</reference>
<name>A0ABW7AV61_9ACTN</name>
<dbReference type="SUPFAM" id="SSF56349">
    <property type="entry name" value="DNA breaking-rejoining enzymes"/>
    <property type="match status" value="1"/>
</dbReference>
<dbReference type="RefSeq" id="WP_393177973.1">
    <property type="nucleotide sequence ID" value="NZ_JBICRM010000093.1"/>
</dbReference>
<dbReference type="InterPro" id="IPR044068">
    <property type="entry name" value="CB"/>
</dbReference>
<dbReference type="PROSITE" id="PS51900">
    <property type="entry name" value="CB"/>
    <property type="match status" value="1"/>
</dbReference>
<dbReference type="InterPro" id="IPR013762">
    <property type="entry name" value="Integrase-like_cat_sf"/>
</dbReference>
<proteinExistence type="inferred from homology"/>
<dbReference type="InterPro" id="IPR010998">
    <property type="entry name" value="Integrase_recombinase_N"/>
</dbReference>
<dbReference type="PANTHER" id="PTHR30349:SF41">
    <property type="entry name" value="INTEGRASE_RECOMBINASE PROTEIN MJ0367-RELATED"/>
    <property type="match status" value="1"/>
</dbReference>
<organism evidence="8 9">
    <name type="scientific">Nonomuraea marmarensis</name>
    <dbReference type="NCBI Taxonomy" id="3351344"/>
    <lineage>
        <taxon>Bacteria</taxon>
        <taxon>Bacillati</taxon>
        <taxon>Actinomycetota</taxon>
        <taxon>Actinomycetes</taxon>
        <taxon>Streptosporangiales</taxon>
        <taxon>Streptosporangiaceae</taxon>
        <taxon>Nonomuraea</taxon>
    </lineage>
</organism>
<dbReference type="Pfam" id="PF02899">
    <property type="entry name" value="Phage_int_SAM_1"/>
    <property type="match status" value="1"/>
</dbReference>
<sequence length="339" mass="37890">MSDLAPILQGFFRVKLIQQKDASPHTISSYRDAWRLLLHYAHQATGTPPERMRLGQLDHELVTGFLRHLETERGNSARTRNNRLAAIHSLFRYAALRALDDAEVIQRVLAIESARTDDQEVPWLTAEEAAAVLAAPDRSSWVGRRDHAMMAVLLATGLRVSELLSLTRTDARIQAAGSHVRCTGKGRRDRSTPLDPATAAVVGEWLDSTDGRSGDPLFPARGRTGQRQLTRDGFQARLDKYQKIASQEQPSLAGKRLFPHLFRHTRAMNMRLAGHDVSIIALWLGHQDVSSTMKYLHADLKLKERALDRTAAPGQQLGRYQPSDTVLDFLDSLSSPTRE</sequence>
<gene>
    <name evidence="8" type="ORF">ACFLIM_50045</name>
</gene>
<evidence type="ECO:0000313" key="9">
    <source>
        <dbReference type="Proteomes" id="UP001603978"/>
    </source>
</evidence>
<dbReference type="InterPro" id="IPR011010">
    <property type="entry name" value="DNA_brk_join_enz"/>
</dbReference>
<keyword evidence="3 5" id="KW-0238">DNA-binding</keyword>
<evidence type="ECO:0000259" key="7">
    <source>
        <dbReference type="PROSITE" id="PS51900"/>
    </source>
</evidence>
<dbReference type="EMBL" id="JBICRM010000093">
    <property type="protein sequence ID" value="MFG1711318.1"/>
    <property type="molecule type" value="Genomic_DNA"/>
</dbReference>
<dbReference type="Gene3D" id="1.10.443.10">
    <property type="entry name" value="Intergrase catalytic core"/>
    <property type="match status" value="1"/>
</dbReference>
<protein>
    <submittedName>
        <fullName evidence="8">Tyrosine-type recombinase/integrase</fullName>
    </submittedName>
</protein>
<evidence type="ECO:0000256" key="1">
    <source>
        <dbReference type="ARBA" id="ARBA00008857"/>
    </source>
</evidence>
<dbReference type="PROSITE" id="PS51898">
    <property type="entry name" value="TYR_RECOMBINASE"/>
    <property type="match status" value="1"/>
</dbReference>
<feature type="domain" description="Tyr recombinase" evidence="6">
    <location>
        <begin position="119"/>
        <end position="308"/>
    </location>
</feature>
<dbReference type="InterPro" id="IPR004107">
    <property type="entry name" value="Integrase_SAM-like_N"/>
</dbReference>
<keyword evidence="2" id="KW-0229">DNA integration</keyword>
<dbReference type="InterPro" id="IPR050090">
    <property type="entry name" value="Tyrosine_recombinase_XerCD"/>
</dbReference>
<dbReference type="Pfam" id="PF00589">
    <property type="entry name" value="Phage_integrase"/>
    <property type="match status" value="1"/>
</dbReference>
<dbReference type="InterPro" id="IPR002104">
    <property type="entry name" value="Integrase_catalytic"/>
</dbReference>
<dbReference type="Proteomes" id="UP001603978">
    <property type="component" value="Unassembled WGS sequence"/>
</dbReference>
<comment type="similarity">
    <text evidence="1">Belongs to the 'phage' integrase family.</text>
</comment>
<keyword evidence="9" id="KW-1185">Reference proteome</keyword>
<comment type="caution">
    <text evidence="8">The sequence shown here is derived from an EMBL/GenBank/DDBJ whole genome shotgun (WGS) entry which is preliminary data.</text>
</comment>
<evidence type="ECO:0000313" key="8">
    <source>
        <dbReference type="EMBL" id="MFG1711318.1"/>
    </source>
</evidence>
<dbReference type="Gene3D" id="1.10.150.130">
    <property type="match status" value="1"/>
</dbReference>
<keyword evidence="4" id="KW-0233">DNA recombination</keyword>
<evidence type="ECO:0000256" key="2">
    <source>
        <dbReference type="ARBA" id="ARBA00022908"/>
    </source>
</evidence>
<evidence type="ECO:0000256" key="3">
    <source>
        <dbReference type="ARBA" id="ARBA00023125"/>
    </source>
</evidence>
<dbReference type="PANTHER" id="PTHR30349">
    <property type="entry name" value="PHAGE INTEGRASE-RELATED"/>
    <property type="match status" value="1"/>
</dbReference>
<accession>A0ABW7AV61</accession>
<evidence type="ECO:0000256" key="5">
    <source>
        <dbReference type="PROSITE-ProRule" id="PRU01248"/>
    </source>
</evidence>
<evidence type="ECO:0000259" key="6">
    <source>
        <dbReference type="PROSITE" id="PS51898"/>
    </source>
</evidence>